<dbReference type="STRING" id="357750.A0A2S6CE98"/>
<evidence type="ECO:0000256" key="3">
    <source>
        <dbReference type="SAM" id="Phobius"/>
    </source>
</evidence>
<feature type="compositionally biased region" description="Polar residues" evidence="2">
    <location>
        <begin position="320"/>
        <end position="336"/>
    </location>
</feature>
<comment type="catalytic activity">
    <reaction evidence="1">
        <text>Thiol-dependent hydrolysis of ester, thioester, amide, peptide and isopeptide bonds formed by the C-terminal Gly of ubiquitin (a 76-residue protein attached to proteins as an intracellular targeting signal).</text>
        <dbReference type="EC" id="3.4.19.12"/>
    </reaction>
</comment>
<dbReference type="Gene3D" id="3.90.70.10">
    <property type="entry name" value="Cysteine proteinases"/>
    <property type="match status" value="1"/>
</dbReference>
<sequence>MGTMSKGKTGCSSFGGLFLSFADAWRHDTALLTVDALSAWIRYGGAAITAAFPIPLTYALTFTPPADNTLLDYSQREKTLVAFAGTGALARRRMPDKPLTIATYAAGASLAAITLVYVFGPTFFLDSDDAHSTRSSRKKGVVGLVNPANDCFINSVLQALAGLPDLRAFLIREVHRRKLDGPAVYADLTAALEEQAKKGEGAKKTPEWMIAGLQQGLVTAGLKEVLDALNERPIYRKTISAQGFIHCVEASFKTRINRSQQDAQEFLQVVVERIAEEYHAGKRVRTRLRQSGTQSRASLEPSAEAHSTQAHAEGPRDSKFSATNNDQAHSDAPQTNDDPEQENVFPLEGQLESQVECSHCKFKPKPSLSSFLTLTLNVPHQQTSTTLNECFDGIFKVEHIDDFKCEYCRLAHAISINDRILAKSSLSAEDRVRVENDNTKLQQALDEDPEKPPKDVKLPDVSAAPKRKIARHTRVSKFPKILSIHLSRSVWDPSAASSKNLAKVSFPESLALGGLLDRKQYRLLGVVTHKGGHNSGHYESFRRQVLPQPFSTPTTLGRQGPYSIAGSPSPSAVNSPRLSASTARDARDGTGSSNDSQLLSTPTSTEPSMSSASSVSNIPSASTPSAEKRFSAHQVPFDSIPAPGLPAPPTATASSPLQHATTVTDTLKSEEPETSRPSSSSLRNLKGVVSKRTKKNTGSERWWRISDEKVRESKTSDVLGMQREVYLLFYEMVTEV</sequence>
<dbReference type="InterPro" id="IPR001394">
    <property type="entry name" value="Peptidase_C19_UCH"/>
</dbReference>
<keyword evidence="1" id="KW-0378">Hydrolase</keyword>
<dbReference type="PROSITE" id="PS00973">
    <property type="entry name" value="USP_2"/>
    <property type="match status" value="1"/>
</dbReference>
<evidence type="ECO:0000259" key="4">
    <source>
        <dbReference type="PROSITE" id="PS50235"/>
    </source>
</evidence>
<feature type="transmembrane region" description="Helical" evidence="3">
    <location>
        <begin position="101"/>
        <end position="125"/>
    </location>
</feature>
<dbReference type="GO" id="GO:0006508">
    <property type="term" value="P:proteolysis"/>
    <property type="evidence" value="ECO:0007669"/>
    <property type="project" value="UniProtKB-KW"/>
</dbReference>
<dbReference type="InterPro" id="IPR038765">
    <property type="entry name" value="Papain-like_cys_pep_sf"/>
</dbReference>
<evidence type="ECO:0000313" key="6">
    <source>
        <dbReference type="Proteomes" id="UP000237631"/>
    </source>
</evidence>
<comment type="similarity">
    <text evidence="1">Belongs to the peptidase C19 family.</text>
</comment>
<gene>
    <name evidence="5" type="ORF">CBER1_03864</name>
</gene>
<evidence type="ECO:0000256" key="2">
    <source>
        <dbReference type="SAM" id="MobiDB-lite"/>
    </source>
</evidence>
<feature type="compositionally biased region" description="Polar residues" evidence="2">
    <location>
        <begin position="590"/>
        <end position="599"/>
    </location>
</feature>
<keyword evidence="1" id="KW-0788">Thiol protease</keyword>
<feature type="compositionally biased region" description="Low complexity" evidence="2">
    <location>
        <begin position="600"/>
        <end position="625"/>
    </location>
</feature>
<feature type="compositionally biased region" description="Polar residues" evidence="2">
    <location>
        <begin position="566"/>
        <end position="582"/>
    </location>
</feature>
<dbReference type="Proteomes" id="UP000237631">
    <property type="component" value="Unassembled WGS sequence"/>
</dbReference>
<dbReference type="PANTHER" id="PTHR24006">
    <property type="entry name" value="UBIQUITIN CARBOXYL-TERMINAL HYDROLASE"/>
    <property type="match status" value="1"/>
</dbReference>
<keyword evidence="3" id="KW-0472">Membrane</keyword>
<feature type="region of interest" description="Disordered" evidence="2">
    <location>
        <begin position="532"/>
        <end position="693"/>
    </location>
</feature>
<dbReference type="Pfam" id="PF00443">
    <property type="entry name" value="UCH"/>
    <property type="match status" value="1"/>
</dbReference>
<proteinExistence type="inferred from homology"/>
<dbReference type="InterPro" id="IPR018200">
    <property type="entry name" value="USP_CS"/>
</dbReference>
<keyword evidence="1" id="KW-0833">Ubl conjugation pathway</keyword>
<feature type="region of interest" description="Disordered" evidence="2">
    <location>
        <begin position="285"/>
        <end position="342"/>
    </location>
</feature>
<organism evidence="5 6">
    <name type="scientific">Cercospora berteroae</name>
    <dbReference type="NCBI Taxonomy" id="357750"/>
    <lineage>
        <taxon>Eukaryota</taxon>
        <taxon>Fungi</taxon>
        <taxon>Dikarya</taxon>
        <taxon>Ascomycota</taxon>
        <taxon>Pezizomycotina</taxon>
        <taxon>Dothideomycetes</taxon>
        <taxon>Dothideomycetidae</taxon>
        <taxon>Mycosphaerellales</taxon>
        <taxon>Mycosphaerellaceae</taxon>
        <taxon>Cercospora</taxon>
    </lineage>
</organism>
<dbReference type="AlphaFoldDB" id="A0A2S6CE98"/>
<dbReference type="OrthoDB" id="2248014at2759"/>
<dbReference type="InterPro" id="IPR050164">
    <property type="entry name" value="Peptidase_C19"/>
</dbReference>
<dbReference type="GO" id="GO:0016579">
    <property type="term" value="P:protein deubiquitination"/>
    <property type="evidence" value="ECO:0007669"/>
    <property type="project" value="InterPro"/>
</dbReference>
<dbReference type="SUPFAM" id="SSF54001">
    <property type="entry name" value="Cysteine proteinases"/>
    <property type="match status" value="1"/>
</dbReference>
<dbReference type="GO" id="GO:0004843">
    <property type="term" value="F:cysteine-type deubiquitinase activity"/>
    <property type="evidence" value="ECO:0007669"/>
    <property type="project" value="UniProtKB-UniRule"/>
</dbReference>
<comment type="caution">
    <text evidence="5">The sequence shown here is derived from an EMBL/GenBank/DDBJ whole genome shotgun (WGS) entry which is preliminary data.</text>
</comment>
<name>A0A2S6CE98_9PEZI</name>
<evidence type="ECO:0000313" key="5">
    <source>
        <dbReference type="EMBL" id="PPJ58055.1"/>
    </source>
</evidence>
<keyword evidence="3" id="KW-1133">Transmembrane helix</keyword>
<dbReference type="PANTHER" id="PTHR24006:SF904">
    <property type="entry name" value="UBIQUITIN CARBOXYL-TERMINAL HYDROLASE 16"/>
    <property type="match status" value="1"/>
</dbReference>
<accession>A0A2S6CE98</accession>
<dbReference type="CDD" id="cd02662">
    <property type="entry name" value="Peptidase_C19F"/>
    <property type="match status" value="1"/>
</dbReference>
<dbReference type="PROSITE" id="PS50235">
    <property type="entry name" value="USP_3"/>
    <property type="match status" value="1"/>
</dbReference>
<dbReference type="GO" id="GO:0005634">
    <property type="term" value="C:nucleus"/>
    <property type="evidence" value="ECO:0007669"/>
    <property type="project" value="TreeGrafter"/>
</dbReference>
<protein>
    <recommendedName>
        <fullName evidence="1">Ubiquitin carboxyl-terminal hydrolase</fullName>
        <ecNumber evidence="1">3.4.19.12</ecNumber>
    </recommendedName>
</protein>
<keyword evidence="3" id="KW-0812">Transmembrane</keyword>
<dbReference type="InterPro" id="IPR028889">
    <property type="entry name" value="USP"/>
</dbReference>
<evidence type="ECO:0000256" key="1">
    <source>
        <dbReference type="RuleBase" id="RU366025"/>
    </source>
</evidence>
<feature type="domain" description="USP" evidence="4">
    <location>
        <begin position="142"/>
        <end position="733"/>
    </location>
</feature>
<dbReference type="PROSITE" id="PS00972">
    <property type="entry name" value="USP_1"/>
    <property type="match status" value="1"/>
</dbReference>
<dbReference type="EC" id="3.4.19.12" evidence="1"/>
<reference evidence="6" key="1">
    <citation type="journal article" date="2017" name="bioRxiv">
        <title>Conservation of a gene cluster reveals novel cercosporin biosynthetic mechanisms and extends production to the genus Colletotrichum.</title>
        <authorList>
            <person name="de Jonge R."/>
            <person name="Ebert M.K."/>
            <person name="Huitt-Roehl C.R."/>
            <person name="Pal P."/>
            <person name="Suttle J.C."/>
            <person name="Spanner R.E."/>
            <person name="Neubauer J.D."/>
            <person name="Jurick W.M.II."/>
            <person name="Stott K.A."/>
            <person name="Secor G.A."/>
            <person name="Thomma B.P.H.J."/>
            <person name="Van de Peer Y."/>
            <person name="Townsend C.A."/>
            <person name="Bolton M.D."/>
        </authorList>
    </citation>
    <scope>NUCLEOTIDE SEQUENCE [LARGE SCALE GENOMIC DNA]</scope>
    <source>
        <strain evidence="6">CBS538.71</strain>
    </source>
</reference>
<keyword evidence="1" id="KW-0645">Protease</keyword>
<keyword evidence="6" id="KW-1185">Reference proteome</keyword>
<dbReference type="GO" id="GO:0005829">
    <property type="term" value="C:cytosol"/>
    <property type="evidence" value="ECO:0007669"/>
    <property type="project" value="TreeGrafter"/>
</dbReference>
<dbReference type="EMBL" id="PNEN01000475">
    <property type="protein sequence ID" value="PPJ58055.1"/>
    <property type="molecule type" value="Genomic_DNA"/>
</dbReference>